<keyword evidence="3" id="KW-1185">Reference proteome</keyword>
<comment type="caution">
    <text evidence="2">The sequence shown here is derived from an EMBL/GenBank/DDBJ whole genome shotgun (WGS) entry which is preliminary data.</text>
</comment>
<accession>A0A364JU93</accession>
<organism evidence="2 3">
    <name type="scientific">Falsochrobactrum ovis</name>
    <dbReference type="NCBI Taxonomy" id="1293442"/>
    <lineage>
        <taxon>Bacteria</taxon>
        <taxon>Pseudomonadati</taxon>
        <taxon>Pseudomonadota</taxon>
        <taxon>Alphaproteobacteria</taxon>
        <taxon>Hyphomicrobiales</taxon>
        <taxon>Brucellaceae</taxon>
        <taxon>Falsochrobactrum</taxon>
    </lineage>
</organism>
<dbReference type="Proteomes" id="UP000249453">
    <property type="component" value="Unassembled WGS sequence"/>
</dbReference>
<sequence length="52" mass="5624">MGVDQPYLGNFDYDSDLEPPLAAEATAICATFLSSDAMSGLFIKQMHDGQIK</sequence>
<feature type="transmembrane region" description="Helical" evidence="1">
    <location>
        <begin position="20"/>
        <end position="43"/>
    </location>
</feature>
<keyword evidence="1" id="KW-0812">Transmembrane</keyword>
<protein>
    <submittedName>
        <fullName evidence="2">Uncharacterized protein</fullName>
    </submittedName>
</protein>
<dbReference type="AlphaFoldDB" id="A0A364JU93"/>
<reference evidence="2 3" key="1">
    <citation type="submission" date="2018-06" db="EMBL/GenBank/DDBJ databases">
        <title>Genomic Encyclopedia of Type Strains, Phase IV (KMG-IV): sequencing the most valuable type-strain genomes for metagenomic binning, comparative biology and taxonomic classification.</title>
        <authorList>
            <person name="Goeker M."/>
        </authorList>
    </citation>
    <scope>NUCLEOTIDE SEQUENCE [LARGE SCALE GENOMIC DNA]</scope>
    <source>
        <strain evidence="2 3">DSM 26720</strain>
    </source>
</reference>
<gene>
    <name evidence="2" type="ORF">C7374_10856</name>
</gene>
<keyword evidence="1" id="KW-1133">Transmembrane helix</keyword>
<evidence type="ECO:0000256" key="1">
    <source>
        <dbReference type="SAM" id="Phobius"/>
    </source>
</evidence>
<keyword evidence="1" id="KW-0472">Membrane</keyword>
<evidence type="ECO:0000313" key="2">
    <source>
        <dbReference type="EMBL" id="RAK27851.1"/>
    </source>
</evidence>
<evidence type="ECO:0000313" key="3">
    <source>
        <dbReference type="Proteomes" id="UP000249453"/>
    </source>
</evidence>
<name>A0A364JU93_9HYPH</name>
<proteinExistence type="predicted"/>
<dbReference type="EMBL" id="QLMK01000008">
    <property type="protein sequence ID" value="RAK27851.1"/>
    <property type="molecule type" value="Genomic_DNA"/>
</dbReference>